<dbReference type="InterPro" id="IPR007699">
    <property type="entry name" value="SGS_dom"/>
</dbReference>
<organism evidence="3 4">
    <name type="scientific">Popillia japonica</name>
    <name type="common">Japanese beetle</name>
    <dbReference type="NCBI Taxonomy" id="7064"/>
    <lineage>
        <taxon>Eukaryota</taxon>
        <taxon>Metazoa</taxon>
        <taxon>Ecdysozoa</taxon>
        <taxon>Arthropoda</taxon>
        <taxon>Hexapoda</taxon>
        <taxon>Insecta</taxon>
        <taxon>Pterygota</taxon>
        <taxon>Neoptera</taxon>
        <taxon>Endopterygota</taxon>
        <taxon>Coleoptera</taxon>
        <taxon>Polyphaga</taxon>
        <taxon>Scarabaeiformia</taxon>
        <taxon>Scarabaeidae</taxon>
        <taxon>Rutelinae</taxon>
        <taxon>Popillia</taxon>
    </lineage>
</organism>
<gene>
    <name evidence="3" type="ORF">QE152_g7032</name>
</gene>
<evidence type="ECO:0000259" key="2">
    <source>
        <dbReference type="PROSITE" id="PS51203"/>
    </source>
</evidence>
<dbReference type="InterPro" id="IPR007052">
    <property type="entry name" value="CS_dom"/>
</dbReference>
<evidence type="ECO:0000313" key="4">
    <source>
        <dbReference type="Proteomes" id="UP001458880"/>
    </source>
</evidence>
<evidence type="ECO:0000259" key="1">
    <source>
        <dbReference type="PROSITE" id="PS51048"/>
    </source>
</evidence>
<reference evidence="3 4" key="1">
    <citation type="journal article" date="2024" name="BMC Genomics">
        <title>De novo assembly and annotation of Popillia japonica's genome with initial clues to its potential as an invasive pest.</title>
        <authorList>
            <person name="Cucini C."/>
            <person name="Boschi S."/>
            <person name="Funari R."/>
            <person name="Cardaioli E."/>
            <person name="Iannotti N."/>
            <person name="Marturano G."/>
            <person name="Paoli F."/>
            <person name="Bruttini M."/>
            <person name="Carapelli A."/>
            <person name="Frati F."/>
            <person name="Nardi F."/>
        </authorList>
    </citation>
    <scope>NUCLEOTIDE SEQUENCE [LARGE SCALE GENOMIC DNA]</scope>
    <source>
        <strain evidence="3">DMR45628</strain>
    </source>
</reference>
<dbReference type="Gene3D" id="2.60.40.790">
    <property type="match status" value="1"/>
</dbReference>
<dbReference type="PROSITE" id="PS51203">
    <property type="entry name" value="CS"/>
    <property type="match status" value="1"/>
</dbReference>
<dbReference type="AlphaFoldDB" id="A0AAW1MGG2"/>
<dbReference type="Pfam" id="PF04969">
    <property type="entry name" value="CS"/>
    <property type="match status" value="1"/>
</dbReference>
<keyword evidence="4" id="KW-1185">Reference proteome</keyword>
<feature type="domain" description="CS" evidence="2">
    <location>
        <begin position="9"/>
        <end position="98"/>
    </location>
</feature>
<dbReference type="Pfam" id="PF05002">
    <property type="entry name" value="SGS"/>
    <property type="match status" value="1"/>
</dbReference>
<name>A0AAW1MGG2_POPJA</name>
<dbReference type="InterPro" id="IPR044563">
    <property type="entry name" value="Sgt1-like"/>
</dbReference>
<evidence type="ECO:0000313" key="3">
    <source>
        <dbReference type="EMBL" id="KAK9745335.1"/>
    </source>
</evidence>
<dbReference type="Proteomes" id="UP001458880">
    <property type="component" value="Unassembled WGS sequence"/>
</dbReference>
<dbReference type="PANTHER" id="PTHR45862">
    <property type="entry name" value="PROTEIN SGT1 HOMOLOG"/>
    <property type="match status" value="1"/>
</dbReference>
<dbReference type="SUPFAM" id="SSF49764">
    <property type="entry name" value="HSP20-like chaperones"/>
    <property type="match status" value="1"/>
</dbReference>
<feature type="domain" description="SGS" evidence="1">
    <location>
        <begin position="123"/>
        <end position="212"/>
    </location>
</feature>
<dbReference type="GO" id="GO:0005737">
    <property type="term" value="C:cytoplasm"/>
    <property type="evidence" value="ECO:0007669"/>
    <property type="project" value="UniProtKB-ARBA"/>
</dbReference>
<dbReference type="InterPro" id="IPR008978">
    <property type="entry name" value="HSP20-like_chaperone"/>
</dbReference>
<dbReference type="GO" id="GO:0051087">
    <property type="term" value="F:protein-folding chaperone binding"/>
    <property type="evidence" value="ECO:0007669"/>
    <property type="project" value="InterPro"/>
</dbReference>
<dbReference type="PROSITE" id="PS51048">
    <property type="entry name" value="SGS"/>
    <property type="match status" value="1"/>
</dbReference>
<proteinExistence type="predicted"/>
<sequence>MSDSTETVTRPVKHDWYQTEATVVITVLIKNVQQDKLKVNFNETSLGVNVHLDDGESYDLEYRLRHKIVPDQCSYKITPSKIEIKLKKLEGLRWDKLEGNPEEDVVKVISQASTVQITEGPPPYPTSKKGRDWSAIEKDIKEQESKEKPEGEEAVNKLFQEIYGKGSDEVKKAMNKSYLESGGTVLSTNWDEIKKDKVPVKPPDGMEWKKWE</sequence>
<comment type="caution">
    <text evidence="3">The sequence shown here is derived from an EMBL/GenBank/DDBJ whole genome shotgun (WGS) entry which is preliminary data.</text>
</comment>
<accession>A0AAW1MGG2</accession>
<protein>
    <submittedName>
        <fullName evidence="3">CS domain</fullName>
    </submittedName>
</protein>
<dbReference type="FunFam" id="2.60.40.790:FF:000012">
    <property type="entry name" value="SGT1 homolog, MIS12 kinetochore complex assembly cochaperone"/>
    <property type="match status" value="1"/>
</dbReference>
<dbReference type="EMBL" id="JASPKY010000050">
    <property type="protein sequence ID" value="KAK9745335.1"/>
    <property type="molecule type" value="Genomic_DNA"/>
</dbReference>